<name>A0AAD6UUJ1_9AGAR</name>
<dbReference type="SUPFAM" id="SSF81383">
    <property type="entry name" value="F-box domain"/>
    <property type="match status" value="1"/>
</dbReference>
<dbReference type="EMBL" id="JARJCW010000103">
    <property type="protein sequence ID" value="KAJ7193920.1"/>
    <property type="molecule type" value="Genomic_DNA"/>
</dbReference>
<dbReference type="InterPro" id="IPR001810">
    <property type="entry name" value="F-box_dom"/>
</dbReference>
<dbReference type="InterPro" id="IPR032675">
    <property type="entry name" value="LRR_dom_sf"/>
</dbReference>
<dbReference type="InterPro" id="IPR036047">
    <property type="entry name" value="F-box-like_dom_sf"/>
</dbReference>
<accession>A0AAD6UUJ1</accession>
<keyword evidence="1" id="KW-0175">Coiled coil</keyword>
<proteinExistence type="predicted"/>
<feature type="non-terminal residue" evidence="3">
    <location>
        <position position="1"/>
    </location>
</feature>
<evidence type="ECO:0000256" key="1">
    <source>
        <dbReference type="SAM" id="Coils"/>
    </source>
</evidence>
<comment type="caution">
    <text evidence="3">The sequence shown here is derived from an EMBL/GenBank/DDBJ whole genome shotgun (WGS) entry which is preliminary data.</text>
</comment>
<sequence length="460" mass="51431">MSDNNECTHLCMAHCTDARPQPPQSPCVDLVSNNLAPRDDSQIHEIRNLIQGAEEKLARLKATIARLTSQHAALQEFVDSHRGVACGLRRFPNEILFEIFSHCIHPTLPPCHPDAALSSVIRVCTRWRAVALASPSLWRYFTFNDDIEPWMENVQRSGETPLSVRLLGYLSNVDLLDVLLKVSCRWQIATLQVGQTFYNRLFEHRSDFAMLTQLTLQFEDPICDDDDAAEFAQSLPALVDLTLQLYHGRIPDAYKSLWPQLLACTLVTCTGVFPILPLFSPDTRLTLWRCGLDNMADTLEAPVHSAISALSIEICHPEFVDELAKVLVAPRLKKFEHLSSINQLLGHSSCTLTHLIIHLADATLRELLTILDSPCARYIVYLELDCGISKEVVDALATLARDIVPDLRSLSLQDCWRLDDADVLALHASRRPVLQQLCCPTNDLHLSPGVLQALESAGLE</sequence>
<dbReference type="Proteomes" id="UP001219525">
    <property type="component" value="Unassembled WGS sequence"/>
</dbReference>
<keyword evidence="4" id="KW-1185">Reference proteome</keyword>
<gene>
    <name evidence="3" type="ORF">GGX14DRAFT_476934</name>
</gene>
<protein>
    <recommendedName>
        <fullName evidence="2">F-box domain-containing protein</fullName>
    </recommendedName>
</protein>
<evidence type="ECO:0000259" key="2">
    <source>
        <dbReference type="Pfam" id="PF12937"/>
    </source>
</evidence>
<evidence type="ECO:0000313" key="4">
    <source>
        <dbReference type="Proteomes" id="UP001219525"/>
    </source>
</evidence>
<dbReference type="Gene3D" id="3.80.10.10">
    <property type="entry name" value="Ribonuclease Inhibitor"/>
    <property type="match status" value="1"/>
</dbReference>
<dbReference type="Gene3D" id="1.20.1280.50">
    <property type="match status" value="1"/>
</dbReference>
<dbReference type="Pfam" id="PF12937">
    <property type="entry name" value="F-box-like"/>
    <property type="match status" value="1"/>
</dbReference>
<dbReference type="AlphaFoldDB" id="A0AAD6UUJ1"/>
<organism evidence="3 4">
    <name type="scientific">Mycena pura</name>
    <dbReference type="NCBI Taxonomy" id="153505"/>
    <lineage>
        <taxon>Eukaryota</taxon>
        <taxon>Fungi</taxon>
        <taxon>Dikarya</taxon>
        <taxon>Basidiomycota</taxon>
        <taxon>Agaricomycotina</taxon>
        <taxon>Agaricomycetes</taxon>
        <taxon>Agaricomycetidae</taxon>
        <taxon>Agaricales</taxon>
        <taxon>Marasmiineae</taxon>
        <taxon>Mycenaceae</taxon>
        <taxon>Mycena</taxon>
    </lineage>
</organism>
<reference evidence="3" key="1">
    <citation type="submission" date="2023-03" db="EMBL/GenBank/DDBJ databases">
        <title>Massive genome expansion in bonnet fungi (Mycena s.s.) driven by repeated elements and novel gene families across ecological guilds.</title>
        <authorList>
            <consortium name="Lawrence Berkeley National Laboratory"/>
            <person name="Harder C.B."/>
            <person name="Miyauchi S."/>
            <person name="Viragh M."/>
            <person name="Kuo A."/>
            <person name="Thoen E."/>
            <person name="Andreopoulos B."/>
            <person name="Lu D."/>
            <person name="Skrede I."/>
            <person name="Drula E."/>
            <person name="Henrissat B."/>
            <person name="Morin E."/>
            <person name="Kohler A."/>
            <person name="Barry K."/>
            <person name="LaButti K."/>
            <person name="Morin E."/>
            <person name="Salamov A."/>
            <person name="Lipzen A."/>
            <person name="Mereny Z."/>
            <person name="Hegedus B."/>
            <person name="Baldrian P."/>
            <person name="Stursova M."/>
            <person name="Weitz H."/>
            <person name="Taylor A."/>
            <person name="Grigoriev I.V."/>
            <person name="Nagy L.G."/>
            <person name="Martin F."/>
            <person name="Kauserud H."/>
        </authorList>
    </citation>
    <scope>NUCLEOTIDE SEQUENCE</scope>
    <source>
        <strain evidence="3">9144</strain>
    </source>
</reference>
<evidence type="ECO:0000313" key="3">
    <source>
        <dbReference type="EMBL" id="KAJ7193920.1"/>
    </source>
</evidence>
<feature type="coiled-coil region" evidence="1">
    <location>
        <begin position="43"/>
        <end position="70"/>
    </location>
</feature>
<feature type="domain" description="F-box" evidence="2">
    <location>
        <begin position="92"/>
        <end position="143"/>
    </location>
</feature>